<keyword evidence="8" id="KW-1185">Reference proteome</keyword>
<proteinExistence type="predicted"/>
<dbReference type="EMBL" id="CP059572">
    <property type="protein sequence ID" value="QXJ26235.1"/>
    <property type="molecule type" value="Genomic_DNA"/>
</dbReference>
<keyword evidence="4 5" id="KW-0472">Membrane</keyword>
<evidence type="ECO:0000313" key="8">
    <source>
        <dbReference type="Proteomes" id="UP001049518"/>
    </source>
</evidence>
<dbReference type="Pfam" id="PF01061">
    <property type="entry name" value="ABC2_membrane"/>
    <property type="match status" value="1"/>
</dbReference>
<evidence type="ECO:0000256" key="2">
    <source>
        <dbReference type="ARBA" id="ARBA00022692"/>
    </source>
</evidence>
<evidence type="ECO:0000256" key="4">
    <source>
        <dbReference type="ARBA" id="ARBA00023136"/>
    </source>
</evidence>
<evidence type="ECO:0000256" key="1">
    <source>
        <dbReference type="ARBA" id="ARBA00004141"/>
    </source>
</evidence>
<sequence length="181" mass="19064">MGIGPYVLAKVAVLLPLLAVVDTLMLGVLRALDRLPPLGWRTYGELFLTLLLCSLAALALGLLVSAAVTDPAQATLALPMLCFPQVLFVGAILPVPEMAAPGRWLSYAMSNRWAFEGLAHSLGVEQLWGSGRSPLGPPLLASYGDSFSRAIAIDWALLGGFAVLFLVATGIVLARRTPNVG</sequence>
<feature type="domain" description="ABC-2 type transporter transmembrane" evidence="6">
    <location>
        <begin position="4"/>
        <end position="120"/>
    </location>
</feature>
<keyword evidence="3 5" id="KW-1133">Transmembrane helix</keyword>
<organism evidence="7 8">
    <name type="scientific">Actinomadura graeca</name>
    <dbReference type="NCBI Taxonomy" id="2750812"/>
    <lineage>
        <taxon>Bacteria</taxon>
        <taxon>Bacillati</taxon>
        <taxon>Actinomycetota</taxon>
        <taxon>Actinomycetes</taxon>
        <taxon>Streptosporangiales</taxon>
        <taxon>Thermomonosporaceae</taxon>
        <taxon>Actinomadura</taxon>
    </lineage>
</organism>
<dbReference type="InterPro" id="IPR013525">
    <property type="entry name" value="ABC2_TM"/>
</dbReference>
<name>A0ABX8R568_9ACTN</name>
<feature type="transmembrane region" description="Helical" evidence="5">
    <location>
        <begin position="7"/>
        <end position="26"/>
    </location>
</feature>
<comment type="subcellular location">
    <subcellularLocation>
        <location evidence="1">Membrane</location>
        <topology evidence="1">Multi-pass membrane protein</topology>
    </subcellularLocation>
</comment>
<protein>
    <submittedName>
        <fullName evidence="7">ABC transporter permease</fullName>
    </submittedName>
</protein>
<reference evidence="7" key="1">
    <citation type="submission" date="2020-07" db="EMBL/GenBank/DDBJ databases">
        <authorList>
            <person name="Tarantini F.S."/>
            <person name="Hong K.W."/>
            <person name="Chan K.G."/>
        </authorList>
    </citation>
    <scope>NUCLEOTIDE SEQUENCE</scope>
    <source>
        <strain evidence="7">32-07</strain>
    </source>
</reference>
<evidence type="ECO:0000256" key="5">
    <source>
        <dbReference type="SAM" id="Phobius"/>
    </source>
</evidence>
<keyword evidence="2 5" id="KW-0812">Transmembrane</keyword>
<feature type="transmembrane region" description="Helical" evidence="5">
    <location>
        <begin position="155"/>
        <end position="174"/>
    </location>
</feature>
<evidence type="ECO:0000256" key="3">
    <source>
        <dbReference type="ARBA" id="ARBA00022989"/>
    </source>
</evidence>
<accession>A0ABX8R568</accession>
<evidence type="ECO:0000259" key="6">
    <source>
        <dbReference type="Pfam" id="PF01061"/>
    </source>
</evidence>
<dbReference type="Proteomes" id="UP001049518">
    <property type="component" value="Chromosome"/>
</dbReference>
<feature type="transmembrane region" description="Helical" evidence="5">
    <location>
        <begin position="76"/>
        <end position="95"/>
    </location>
</feature>
<gene>
    <name evidence="7" type="ORF">AGRA3207_000093</name>
</gene>
<evidence type="ECO:0000313" key="7">
    <source>
        <dbReference type="EMBL" id="QXJ26235.1"/>
    </source>
</evidence>
<feature type="transmembrane region" description="Helical" evidence="5">
    <location>
        <begin position="46"/>
        <end position="69"/>
    </location>
</feature>